<dbReference type="Proteomes" id="UP000321223">
    <property type="component" value="Unassembled WGS sequence"/>
</dbReference>
<dbReference type="InterPro" id="IPR029030">
    <property type="entry name" value="Caspase-like_dom_sf"/>
</dbReference>
<feature type="domain" description="Peptidase C14 caspase" evidence="1">
    <location>
        <begin position="3"/>
        <end position="107"/>
    </location>
</feature>
<dbReference type="AlphaFoldDB" id="A0A510PR90"/>
<accession>A0A510PR90</accession>
<dbReference type="InterPro" id="IPR011600">
    <property type="entry name" value="Pept_C14_caspase"/>
</dbReference>
<proteinExistence type="predicted"/>
<reference evidence="2 3" key="1">
    <citation type="journal article" date="2019" name="Appl. Environ. Microbiol.">
        <title>Co-occurrence of broad and narrow host-range viruses infecting the toxic bloom-forming cyanobacterium Microcystis aeruginosa.</title>
        <authorList>
            <person name="Morimoto D."/>
            <person name="Tominaga K."/>
            <person name="Nishimura Y."/>
            <person name="Yoshida N."/>
            <person name="Kimura S."/>
            <person name="Sako Y."/>
            <person name="Yoshida T."/>
        </authorList>
    </citation>
    <scope>NUCLEOTIDE SEQUENCE [LARGE SCALE GENOMIC DNA]</scope>
    <source>
        <strain evidence="2 3">11-30S32</strain>
    </source>
</reference>
<name>A0A510PR90_MICAE</name>
<sequence length="160" mass="17748">MARYALVIGINHYDNPNFLPSLSKPAQDAEAVAQFLENTGTFANVERLPNRWIAAEKRYEVVPGQVTGNEVLQALQQILSGEQTRNQEVLIYFSGHGFRVINRIGDGEAYLATSDSQPDGKNAISLDRELNPLLLRSSLSNLVVGLKRQIKIKSSIIVKE</sequence>
<dbReference type="SUPFAM" id="SSF52129">
    <property type="entry name" value="Caspase-like"/>
    <property type="match status" value="1"/>
</dbReference>
<dbReference type="Gene3D" id="3.40.50.1460">
    <property type="match status" value="1"/>
</dbReference>
<gene>
    <name evidence="2" type="ORF">MAE30S32_46520</name>
</gene>
<dbReference type="EMBL" id="BHVU01000555">
    <property type="protein sequence ID" value="GCA96000.1"/>
    <property type="molecule type" value="Genomic_DNA"/>
</dbReference>
<evidence type="ECO:0000259" key="1">
    <source>
        <dbReference type="Pfam" id="PF00656"/>
    </source>
</evidence>
<dbReference type="Pfam" id="PF00656">
    <property type="entry name" value="Peptidase_C14"/>
    <property type="match status" value="1"/>
</dbReference>
<dbReference type="GO" id="GO:0006508">
    <property type="term" value="P:proteolysis"/>
    <property type="evidence" value="ECO:0007669"/>
    <property type="project" value="InterPro"/>
</dbReference>
<dbReference type="RefSeq" id="WP_261779704.1">
    <property type="nucleotide sequence ID" value="NZ_BHVU01000555.1"/>
</dbReference>
<evidence type="ECO:0000313" key="2">
    <source>
        <dbReference type="EMBL" id="GCA96000.1"/>
    </source>
</evidence>
<protein>
    <submittedName>
        <fullName evidence="2">High-affnity carbon uptake protein Hat/HatR</fullName>
    </submittedName>
</protein>
<dbReference type="GO" id="GO:0004197">
    <property type="term" value="F:cysteine-type endopeptidase activity"/>
    <property type="evidence" value="ECO:0007669"/>
    <property type="project" value="InterPro"/>
</dbReference>
<evidence type="ECO:0000313" key="3">
    <source>
        <dbReference type="Proteomes" id="UP000321223"/>
    </source>
</evidence>
<comment type="caution">
    <text evidence="2">The sequence shown here is derived from an EMBL/GenBank/DDBJ whole genome shotgun (WGS) entry which is preliminary data.</text>
</comment>
<organism evidence="2 3">
    <name type="scientific">Microcystis aeruginosa 11-30S32</name>
    <dbReference type="NCBI Taxonomy" id="2358142"/>
    <lineage>
        <taxon>Bacteria</taxon>
        <taxon>Bacillati</taxon>
        <taxon>Cyanobacteriota</taxon>
        <taxon>Cyanophyceae</taxon>
        <taxon>Oscillatoriophycideae</taxon>
        <taxon>Chroococcales</taxon>
        <taxon>Microcystaceae</taxon>
        <taxon>Microcystis</taxon>
    </lineage>
</organism>